<proteinExistence type="predicted"/>
<dbReference type="Proteomes" id="UP001589776">
    <property type="component" value="Unassembled WGS sequence"/>
</dbReference>
<protein>
    <submittedName>
        <fullName evidence="2">HPr family phosphocarrier protein</fullName>
    </submittedName>
</protein>
<gene>
    <name evidence="2" type="ORF">ACFFK0_23210</name>
</gene>
<name>A0ABV6DRT9_9BACL</name>
<reference evidence="2 3" key="1">
    <citation type="submission" date="2024-09" db="EMBL/GenBank/DDBJ databases">
        <authorList>
            <person name="Sun Q."/>
            <person name="Mori K."/>
        </authorList>
    </citation>
    <scope>NUCLEOTIDE SEQUENCE [LARGE SCALE GENOMIC DNA]</scope>
    <source>
        <strain evidence="2 3">CCM 7759</strain>
    </source>
</reference>
<organism evidence="2 3">
    <name type="scientific">Paenibacillus chartarius</name>
    <dbReference type="NCBI Taxonomy" id="747481"/>
    <lineage>
        <taxon>Bacteria</taxon>
        <taxon>Bacillati</taxon>
        <taxon>Bacillota</taxon>
        <taxon>Bacilli</taxon>
        <taxon>Bacillales</taxon>
        <taxon>Paenibacillaceae</taxon>
        <taxon>Paenibacillus</taxon>
    </lineage>
</organism>
<dbReference type="SUPFAM" id="SSF55594">
    <property type="entry name" value="HPr-like"/>
    <property type="match status" value="1"/>
</dbReference>
<dbReference type="Pfam" id="PF00381">
    <property type="entry name" value="PTS-HPr"/>
    <property type="match status" value="1"/>
</dbReference>
<evidence type="ECO:0000313" key="2">
    <source>
        <dbReference type="EMBL" id="MFC0215307.1"/>
    </source>
</evidence>
<sequence length="81" mass="8985">MSGLNPNAIVDINKTANAYAASIVLKIHNRYIDVKSILGLTLTLTLDMDYELDIHGPDEAEAKRAMADVFRKHGMKVYVLP</sequence>
<dbReference type="RefSeq" id="WP_377472751.1">
    <property type="nucleotide sequence ID" value="NZ_JBHLWN010000090.1"/>
</dbReference>
<accession>A0ABV6DRT9</accession>
<dbReference type="Gene3D" id="3.30.1340.10">
    <property type="entry name" value="HPr-like"/>
    <property type="match status" value="1"/>
</dbReference>
<dbReference type="EMBL" id="JBHLWN010000090">
    <property type="protein sequence ID" value="MFC0215307.1"/>
    <property type="molecule type" value="Genomic_DNA"/>
</dbReference>
<evidence type="ECO:0000313" key="3">
    <source>
        <dbReference type="Proteomes" id="UP001589776"/>
    </source>
</evidence>
<evidence type="ECO:0000259" key="1">
    <source>
        <dbReference type="Pfam" id="PF00381"/>
    </source>
</evidence>
<keyword evidence="3" id="KW-1185">Reference proteome</keyword>
<dbReference type="InterPro" id="IPR035895">
    <property type="entry name" value="HPr-like_sf"/>
</dbReference>
<comment type="caution">
    <text evidence="2">The sequence shown here is derived from an EMBL/GenBank/DDBJ whole genome shotgun (WGS) entry which is preliminary data.</text>
</comment>
<feature type="domain" description="HPr" evidence="1">
    <location>
        <begin position="3"/>
        <end position="71"/>
    </location>
</feature>
<dbReference type="InterPro" id="IPR000032">
    <property type="entry name" value="HPr-like"/>
</dbReference>